<sequence>MDPAAERPVMLHRVLIGSFAHVQNPRVSDCETCFGDEFEEVDTQADLLLVVARSEREGHLIVSGVHHVFVPPGETAGDGLQHGMDLSGDGELCDDDCDGVGVLGELPGAGELHHLLVGVRGVWQQGFGVSQALDQGLDLVEVGLLPEQLRLLEVARQRELRRAQEVEDVAEQRAVAVDEVVSSGVFHCWEVSSEHGAQHGVRVSLQRGQRRAVNAAAHVQTHRLPHHMTQVSILHLPLHAVVSLCRSQRQHHHFKSPPVSRRGGGR</sequence>
<protein>
    <submittedName>
        <fullName evidence="1">Uncharacterized protein</fullName>
    </submittedName>
</protein>
<organism evidence="1">
    <name type="scientific">Fundulus heteroclitus</name>
    <name type="common">Killifish</name>
    <name type="synonym">Mummichog</name>
    <dbReference type="NCBI Taxonomy" id="8078"/>
    <lineage>
        <taxon>Eukaryota</taxon>
        <taxon>Metazoa</taxon>
        <taxon>Chordata</taxon>
        <taxon>Craniata</taxon>
        <taxon>Vertebrata</taxon>
        <taxon>Euteleostomi</taxon>
        <taxon>Actinopterygii</taxon>
        <taxon>Neopterygii</taxon>
        <taxon>Teleostei</taxon>
        <taxon>Neoteleostei</taxon>
        <taxon>Acanthomorphata</taxon>
        <taxon>Ovalentaria</taxon>
        <taxon>Atherinomorphae</taxon>
        <taxon>Cyprinodontiformes</taxon>
        <taxon>Fundulidae</taxon>
        <taxon>Fundulus</taxon>
    </lineage>
</organism>
<dbReference type="EMBL" id="GCES01037683">
    <property type="protein sequence ID" value="JAR48640.1"/>
    <property type="molecule type" value="Transcribed_RNA"/>
</dbReference>
<dbReference type="AlphaFoldDB" id="A0A146RXV4"/>
<evidence type="ECO:0000313" key="1">
    <source>
        <dbReference type="EMBL" id="JAQ73194.1"/>
    </source>
</evidence>
<reference evidence="1" key="1">
    <citation type="submission" date="2015-01" db="EMBL/GenBank/DDBJ databases">
        <title>EvidentialGene: Evidence-directed Construction of Complete mRNA Transcriptomes without Genomes.</title>
        <authorList>
            <person name="Gilbert D.G."/>
        </authorList>
    </citation>
    <scope>NUCLEOTIDE SEQUENCE</scope>
</reference>
<proteinExistence type="predicted"/>
<dbReference type="EMBL" id="GCES01113128">
    <property type="protein sequence ID" value="JAQ73194.1"/>
    <property type="molecule type" value="Transcribed_RNA"/>
</dbReference>
<name>A0A146RXV4_FUNHE</name>
<accession>A0A146RXV4</accession>